<dbReference type="AlphaFoldDB" id="X0WSG2"/>
<dbReference type="EMBL" id="BARS01040267">
    <property type="protein sequence ID" value="GAG33894.1"/>
    <property type="molecule type" value="Genomic_DNA"/>
</dbReference>
<evidence type="ECO:0000313" key="1">
    <source>
        <dbReference type="EMBL" id="GAG33894.1"/>
    </source>
</evidence>
<accession>X0WSG2</accession>
<organism evidence="1">
    <name type="scientific">marine sediment metagenome</name>
    <dbReference type="NCBI Taxonomy" id="412755"/>
    <lineage>
        <taxon>unclassified sequences</taxon>
        <taxon>metagenomes</taxon>
        <taxon>ecological metagenomes</taxon>
    </lineage>
</organism>
<protein>
    <recommendedName>
        <fullName evidence="2">Glycosyl transferase family 1 domain-containing protein</fullName>
    </recommendedName>
</protein>
<feature type="non-terminal residue" evidence="1">
    <location>
        <position position="254"/>
    </location>
</feature>
<proteinExistence type="predicted"/>
<sequence>MFKFKSLPSDKNSAHLPHVRKYNVLEKRLFQLRDKIWHRKISDFLNTFDISSFDLYQLDGGSGLYHDSRIIKRLALQGKTIICTYLGSDLRIRGVFPEIDGISLCNFTFEYDHIDLYPGIHHIPFPFDFSDFQFNAVVEKTPVVIGHAPSGRSNKGSNHILKILQTLQKSFSFKILLIENQPHQKALALKSQCCLFIDQISELGYGINAVESMAMGIPTFSSLMPHFKKMHPDAPIIEVAFDDLKEKLIPFIKS</sequence>
<comment type="caution">
    <text evidence="1">The sequence shown here is derived from an EMBL/GenBank/DDBJ whole genome shotgun (WGS) entry which is preliminary data.</text>
</comment>
<reference evidence="1" key="1">
    <citation type="journal article" date="2014" name="Front. Microbiol.">
        <title>High frequency of phylogenetically diverse reductive dehalogenase-homologous genes in deep subseafloor sedimentary metagenomes.</title>
        <authorList>
            <person name="Kawai M."/>
            <person name="Futagami T."/>
            <person name="Toyoda A."/>
            <person name="Takaki Y."/>
            <person name="Nishi S."/>
            <person name="Hori S."/>
            <person name="Arai W."/>
            <person name="Tsubouchi T."/>
            <person name="Morono Y."/>
            <person name="Uchiyama I."/>
            <person name="Ito T."/>
            <person name="Fujiyama A."/>
            <person name="Inagaki F."/>
            <person name="Takami H."/>
        </authorList>
    </citation>
    <scope>NUCLEOTIDE SEQUENCE</scope>
    <source>
        <strain evidence="1">Expedition CK06-06</strain>
    </source>
</reference>
<gene>
    <name evidence="1" type="ORF">S01H1_61416</name>
</gene>
<evidence type="ECO:0008006" key="2">
    <source>
        <dbReference type="Google" id="ProtNLM"/>
    </source>
</evidence>
<dbReference type="SUPFAM" id="SSF53756">
    <property type="entry name" value="UDP-Glycosyltransferase/glycogen phosphorylase"/>
    <property type="match status" value="1"/>
</dbReference>
<name>X0WSG2_9ZZZZ</name>